<reference evidence="2 3" key="1">
    <citation type="journal article" date="2002" name="Genome Res.">
        <title>The genome of Methanosarcina acetivorans reveals extensive metabolic and physiological diversity.</title>
        <authorList>
            <person name="Galagan J.E."/>
            <person name="Nusbaum C."/>
            <person name="Roy A."/>
            <person name="Endrizzi M.G."/>
            <person name="Macdonald P."/>
            <person name="FitzHugh W."/>
            <person name="Calvo S."/>
            <person name="Engels R."/>
            <person name="Smirnov S."/>
            <person name="Atnoor D."/>
            <person name="Brown A."/>
            <person name="Allen N."/>
            <person name="Naylor J."/>
            <person name="Stange-Thomann N."/>
            <person name="DeArellano K."/>
            <person name="Johnson R."/>
            <person name="Linton L."/>
            <person name="McEwan P."/>
            <person name="McKernan K."/>
            <person name="Talamas J."/>
            <person name="Tirrell A."/>
            <person name="Ye W."/>
            <person name="Zimmer A."/>
            <person name="Barber R.D."/>
            <person name="Cann I."/>
            <person name="Graham D.E."/>
            <person name="Grahame D.A."/>
            <person name="Guss A."/>
            <person name="Hedderich R."/>
            <person name="Ingram-Smith C."/>
            <person name="Kuettner C.H."/>
            <person name="Krzycki J.A."/>
            <person name="Leigh J.A."/>
            <person name="Li W."/>
            <person name="Liu J."/>
            <person name="Mukhopadhyay B."/>
            <person name="Reeve J.N."/>
            <person name="Smith K."/>
            <person name="Springer T.A."/>
            <person name="Umayam L.A."/>
            <person name="White O."/>
            <person name="White R.H."/>
            <person name="de Macario E.C."/>
            <person name="Ferry J.G."/>
            <person name="Jarrell K.F."/>
            <person name="Jing H."/>
            <person name="Macario A.J.L."/>
            <person name="Paulsen I."/>
            <person name="Pritchett M."/>
            <person name="Sowers K.R."/>
            <person name="Swanson R.V."/>
            <person name="Zinder S.H."/>
            <person name="Lander E."/>
            <person name="Metcalf W.W."/>
            <person name="Birren B."/>
        </authorList>
    </citation>
    <scope>NUCLEOTIDE SEQUENCE [LARGE SCALE GENOMIC DNA]</scope>
    <source>
        <strain evidence="3">ATCC 35395 / DSM 2834 / JCM 12185 / C2A</strain>
    </source>
</reference>
<evidence type="ECO:0000313" key="2">
    <source>
        <dbReference type="EMBL" id="AAM07626.1"/>
    </source>
</evidence>
<evidence type="ECO:0000256" key="1">
    <source>
        <dbReference type="SAM" id="Phobius"/>
    </source>
</evidence>
<dbReference type="HOGENOM" id="CLU_1976505_0_0_2"/>
<dbReference type="KEGG" id="mac:MA_4282"/>
<sequence>MGIVLFWAAVLHYSPRLIEWLFSYSTDDNSVRVISNILVVLTASVGFVHYLFSFGKDFFKLLGNPFDFSMFVQNSNYGEHISFIEHFHSDFYKTVESYAGNSRVYVFVDDPDRRIYYLGFRVLRDL</sequence>
<keyword evidence="1" id="KW-1133">Transmembrane helix</keyword>
<dbReference type="Proteomes" id="UP000002487">
    <property type="component" value="Chromosome"/>
</dbReference>
<feature type="transmembrane region" description="Helical" evidence="1">
    <location>
        <begin position="32"/>
        <end position="52"/>
    </location>
</feature>
<keyword evidence="1" id="KW-0472">Membrane</keyword>
<dbReference type="InParanoid" id="Q8TI74"/>
<keyword evidence="3" id="KW-1185">Reference proteome</keyword>
<keyword evidence="1" id="KW-0812">Transmembrane</keyword>
<name>Q8TI74_METAC</name>
<dbReference type="STRING" id="188937.MA_4282"/>
<accession>Q8TI74</accession>
<dbReference type="EMBL" id="AE010299">
    <property type="protein sequence ID" value="AAM07626.1"/>
    <property type="molecule type" value="Genomic_DNA"/>
</dbReference>
<proteinExistence type="predicted"/>
<organism evidence="2 3">
    <name type="scientific">Methanosarcina acetivorans (strain ATCC 35395 / DSM 2834 / JCM 12185 / C2A)</name>
    <dbReference type="NCBI Taxonomy" id="188937"/>
    <lineage>
        <taxon>Archaea</taxon>
        <taxon>Methanobacteriati</taxon>
        <taxon>Methanobacteriota</taxon>
        <taxon>Stenosarchaea group</taxon>
        <taxon>Methanomicrobia</taxon>
        <taxon>Methanosarcinales</taxon>
        <taxon>Methanosarcinaceae</taxon>
        <taxon>Methanosarcina</taxon>
    </lineage>
</organism>
<protein>
    <submittedName>
        <fullName evidence="2">Uncharacterized protein</fullName>
    </submittedName>
</protein>
<dbReference type="EnsemblBacteria" id="AAM07626">
    <property type="protein sequence ID" value="AAM07626"/>
    <property type="gene ID" value="MA_4282"/>
</dbReference>
<gene>
    <name evidence="2" type="ordered locus">MA_4282</name>
</gene>
<evidence type="ECO:0000313" key="3">
    <source>
        <dbReference type="Proteomes" id="UP000002487"/>
    </source>
</evidence>
<dbReference type="AlphaFoldDB" id="Q8TI74"/>